<evidence type="ECO:0000256" key="6">
    <source>
        <dbReference type="ARBA" id="ARBA00023239"/>
    </source>
</evidence>
<evidence type="ECO:0000256" key="1">
    <source>
        <dbReference type="ARBA" id="ARBA00004694"/>
    </source>
</evidence>
<evidence type="ECO:0000256" key="7">
    <source>
        <dbReference type="ARBA" id="ARBA00023244"/>
    </source>
</evidence>
<dbReference type="Proteomes" id="UP001327219">
    <property type="component" value="Chromosome"/>
</dbReference>
<evidence type="ECO:0000256" key="4">
    <source>
        <dbReference type="ARBA" id="ARBA00020771"/>
    </source>
</evidence>
<sequence>MRQNLIGKSILDITSYKSVYSKKMVNNKQTKMVSIQYPSTRLRRKRNAKWSRDLFAENSLQPFNLIQPYFLTEGLGVKEPITTMPGIFRLSLDNVIKEVVNAANLGIKAIMLFPQIDKAKKSHDAKEAYNHDNLMCRAIKELKRQNIGIGIIADVALDPYTLNGHDGITDKAGAVLNDQTVSVLCKQALVLAKAGCDVIAPSDMMDGRVGKIRESLEQEGFPDTQIVSYAAKYASNFYGPFRDAVGSKSQLGKLDKKSYQMDIRNSQEAVIQAGLDISQGADAIIIKPGIHYLDIIKLIKLEYNIPIIAYQVSGEYAMLKIAGEQGVFCGDEAMIESLVSFKRAGASAIVTYAATEIASLLR</sequence>
<dbReference type="PIRSF" id="PIRSF001415">
    <property type="entry name" value="Porphbilin_synth"/>
    <property type="match status" value="1"/>
</dbReference>
<dbReference type="PANTHER" id="PTHR11458">
    <property type="entry name" value="DELTA-AMINOLEVULINIC ACID DEHYDRATASE"/>
    <property type="match status" value="1"/>
</dbReference>
<accession>A0ABZ0UKJ5</accession>
<keyword evidence="7 9" id="KW-0627">Porphyrin biosynthesis</keyword>
<evidence type="ECO:0000313" key="12">
    <source>
        <dbReference type="Proteomes" id="UP001327219"/>
    </source>
</evidence>
<dbReference type="PROSITE" id="PS00169">
    <property type="entry name" value="D_ALA_DEHYDRATASE"/>
    <property type="match status" value="1"/>
</dbReference>
<evidence type="ECO:0000256" key="10">
    <source>
        <dbReference type="RuleBase" id="RU004161"/>
    </source>
</evidence>
<protein>
    <recommendedName>
        <fullName evidence="4 9">Delta-aminolevulinic acid dehydratase</fullName>
        <ecNumber evidence="3 9">4.2.1.24</ecNumber>
    </recommendedName>
</protein>
<dbReference type="InterPro" id="IPR013785">
    <property type="entry name" value="Aldolase_TIM"/>
</dbReference>
<comment type="catalytic activity">
    <reaction evidence="8 9">
        <text>2 5-aminolevulinate = porphobilinogen + 2 H2O + H(+)</text>
        <dbReference type="Rhea" id="RHEA:24064"/>
        <dbReference type="ChEBI" id="CHEBI:15377"/>
        <dbReference type="ChEBI" id="CHEBI:15378"/>
        <dbReference type="ChEBI" id="CHEBI:58126"/>
        <dbReference type="ChEBI" id="CHEBI:356416"/>
        <dbReference type="EC" id="4.2.1.24"/>
    </reaction>
</comment>
<name>A0ABZ0UKJ5_9RICK</name>
<comment type="subunit">
    <text evidence="9">Homooctamer.</text>
</comment>
<dbReference type="Pfam" id="PF00490">
    <property type="entry name" value="ALAD"/>
    <property type="match status" value="1"/>
</dbReference>
<organism evidence="11 12">
    <name type="scientific">Candidatus Bandiella euplotis</name>
    <dbReference type="NCBI Taxonomy" id="1664265"/>
    <lineage>
        <taxon>Bacteria</taxon>
        <taxon>Pseudomonadati</taxon>
        <taxon>Pseudomonadota</taxon>
        <taxon>Alphaproteobacteria</taxon>
        <taxon>Rickettsiales</taxon>
        <taxon>Candidatus Midichloriaceae</taxon>
        <taxon>Candidatus Bandiella</taxon>
    </lineage>
</organism>
<evidence type="ECO:0000256" key="8">
    <source>
        <dbReference type="ARBA" id="ARBA00047651"/>
    </source>
</evidence>
<keyword evidence="6 9" id="KW-0456">Lyase</keyword>
<evidence type="ECO:0000256" key="5">
    <source>
        <dbReference type="ARBA" id="ARBA00023133"/>
    </source>
</evidence>
<evidence type="ECO:0000256" key="9">
    <source>
        <dbReference type="RuleBase" id="RU000515"/>
    </source>
</evidence>
<evidence type="ECO:0000313" key="11">
    <source>
        <dbReference type="EMBL" id="WPX96002.1"/>
    </source>
</evidence>
<reference evidence="11 12" key="1">
    <citation type="submission" date="2022-11" db="EMBL/GenBank/DDBJ databases">
        <title>Host association and intracellularity evolved multiple times independently in the Rickettsiales.</title>
        <authorList>
            <person name="Castelli M."/>
            <person name="Nardi T."/>
            <person name="Gammuto L."/>
            <person name="Bellinzona G."/>
            <person name="Sabaneyeva E."/>
            <person name="Potekhin A."/>
            <person name="Serra V."/>
            <person name="Petroni G."/>
            <person name="Sassera D."/>
        </authorList>
    </citation>
    <scope>NUCLEOTIDE SEQUENCE [LARGE SCALE GENOMIC DNA]</scope>
    <source>
        <strain evidence="11 12">NDG2</strain>
    </source>
</reference>
<dbReference type="InterPro" id="IPR001731">
    <property type="entry name" value="ALAD"/>
</dbReference>
<comment type="similarity">
    <text evidence="2 10">Belongs to the ALAD family.</text>
</comment>
<evidence type="ECO:0000256" key="2">
    <source>
        <dbReference type="ARBA" id="ARBA00008055"/>
    </source>
</evidence>
<proteinExistence type="inferred from homology"/>
<gene>
    <name evidence="11" type="ORF">Bandiella_00104</name>
</gene>
<comment type="pathway">
    <text evidence="1">Porphyrin-containing compound metabolism; protoporphyrin-IX biosynthesis; coproporphyrinogen-III from 5-aminolevulinate: step 1/4.</text>
</comment>
<dbReference type="PANTHER" id="PTHR11458:SF0">
    <property type="entry name" value="DELTA-AMINOLEVULINIC ACID DEHYDRATASE"/>
    <property type="match status" value="1"/>
</dbReference>
<keyword evidence="12" id="KW-1185">Reference proteome</keyword>
<dbReference type="SUPFAM" id="SSF51569">
    <property type="entry name" value="Aldolase"/>
    <property type="match status" value="1"/>
</dbReference>
<dbReference type="Gene3D" id="3.20.20.70">
    <property type="entry name" value="Aldolase class I"/>
    <property type="match status" value="1"/>
</dbReference>
<dbReference type="NCBIfam" id="NF006762">
    <property type="entry name" value="PRK09283.1"/>
    <property type="match status" value="1"/>
</dbReference>
<dbReference type="SMART" id="SM01004">
    <property type="entry name" value="ALAD"/>
    <property type="match status" value="1"/>
</dbReference>
<dbReference type="EMBL" id="CP110820">
    <property type="protein sequence ID" value="WPX96002.1"/>
    <property type="molecule type" value="Genomic_DNA"/>
</dbReference>
<evidence type="ECO:0000256" key="3">
    <source>
        <dbReference type="ARBA" id="ARBA00012053"/>
    </source>
</evidence>
<dbReference type="EC" id="4.2.1.24" evidence="3 9"/>
<dbReference type="PRINTS" id="PR00144">
    <property type="entry name" value="DALDHYDRTASE"/>
</dbReference>
<keyword evidence="5" id="KW-0350">Heme biosynthesis</keyword>
<dbReference type="InterPro" id="IPR030656">
    <property type="entry name" value="ALAD_AS"/>
</dbReference>